<proteinExistence type="predicted"/>
<keyword evidence="2" id="KW-1185">Reference proteome</keyword>
<comment type="caution">
    <text evidence="1">The sequence shown here is derived from an EMBL/GenBank/DDBJ whole genome shotgun (WGS) entry which is preliminary data.</text>
</comment>
<name>A0A7J7V3R4_MYOMY</name>
<evidence type="ECO:0000313" key="2">
    <source>
        <dbReference type="Proteomes" id="UP000527355"/>
    </source>
</evidence>
<organism evidence="1 2">
    <name type="scientific">Myotis myotis</name>
    <name type="common">Greater mouse-eared bat</name>
    <name type="synonym">Vespertilio myotis</name>
    <dbReference type="NCBI Taxonomy" id="51298"/>
    <lineage>
        <taxon>Eukaryota</taxon>
        <taxon>Metazoa</taxon>
        <taxon>Chordata</taxon>
        <taxon>Craniata</taxon>
        <taxon>Vertebrata</taxon>
        <taxon>Euteleostomi</taxon>
        <taxon>Mammalia</taxon>
        <taxon>Eutheria</taxon>
        <taxon>Laurasiatheria</taxon>
        <taxon>Chiroptera</taxon>
        <taxon>Yangochiroptera</taxon>
        <taxon>Vespertilionidae</taxon>
        <taxon>Myotis</taxon>
    </lineage>
</organism>
<evidence type="ECO:0000313" key="1">
    <source>
        <dbReference type="EMBL" id="KAF6319779.1"/>
    </source>
</evidence>
<reference evidence="1 2" key="1">
    <citation type="journal article" date="2020" name="Nature">
        <title>Six reference-quality genomes reveal evolution of bat adaptations.</title>
        <authorList>
            <person name="Jebb D."/>
            <person name="Huang Z."/>
            <person name="Pippel M."/>
            <person name="Hughes G.M."/>
            <person name="Lavrichenko K."/>
            <person name="Devanna P."/>
            <person name="Winkler S."/>
            <person name="Jermiin L.S."/>
            <person name="Skirmuntt E.C."/>
            <person name="Katzourakis A."/>
            <person name="Burkitt-Gray L."/>
            <person name="Ray D.A."/>
            <person name="Sullivan K.A.M."/>
            <person name="Roscito J.G."/>
            <person name="Kirilenko B.M."/>
            <person name="Davalos L.M."/>
            <person name="Corthals A.P."/>
            <person name="Power M.L."/>
            <person name="Jones G."/>
            <person name="Ransome R.D."/>
            <person name="Dechmann D.K.N."/>
            <person name="Locatelli A.G."/>
            <person name="Puechmaille S.J."/>
            <person name="Fedrigo O."/>
            <person name="Jarvis E.D."/>
            <person name="Hiller M."/>
            <person name="Vernes S.C."/>
            <person name="Myers E.W."/>
            <person name="Teeling E.C."/>
        </authorList>
    </citation>
    <scope>NUCLEOTIDE SEQUENCE [LARGE SCALE GENOMIC DNA]</scope>
    <source>
        <strain evidence="1">MMyoMyo1</strain>
        <tissue evidence="1">Flight muscle</tissue>
    </source>
</reference>
<dbReference type="AlphaFoldDB" id="A0A7J7V3R4"/>
<dbReference type="Proteomes" id="UP000527355">
    <property type="component" value="Unassembled WGS sequence"/>
</dbReference>
<dbReference type="EMBL" id="JABWUV010000011">
    <property type="protein sequence ID" value="KAF6319779.1"/>
    <property type="molecule type" value="Genomic_DNA"/>
</dbReference>
<protein>
    <submittedName>
        <fullName evidence="1">Uncharacterized protein</fullName>
    </submittedName>
</protein>
<sequence>MALASCTKNSAMPVLTGTPLPGTPFFSSTYVHFNAFWFQEECASIIFSASLIFVRHMFCHLSNPNCPLSAQEVGGSPTGAHGCTSLSFNWIVSQEAPSKLTLSQKCGTLLPETSFYCLKLLLKLSRKRHTFQGIWSVWLWKWDRSFRPTA</sequence>
<accession>A0A7J7V3R4</accession>
<gene>
    <name evidence="1" type="ORF">mMyoMyo1_008516</name>
</gene>